<name>A0A2G2WMX9_CAPBA</name>
<dbReference type="GO" id="GO:0016020">
    <property type="term" value="C:membrane"/>
    <property type="evidence" value="ECO:0007669"/>
    <property type="project" value="UniProtKB-SubCell"/>
</dbReference>
<evidence type="ECO:0000256" key="8">
    <source>
        <dbReference type="SAM" id="Phobius"/>
    </source>
</evidence>
<keyword evidence="6 8" id="KW-0472">Membrane</keyword>
<sequence>MAQDSAVHDGNEQRMKRGKELTIENAHVSGQLVGGVDHGTMVEKSSVGDAEASASSMQNGENQNGTIGARDANKSSGNMLEVNVAIPAMSQIETPVKLSGEETPQLMQDRVELVESVSKLSWADEVEASPELNSKGSARDNFDIAKVTNAGFKLECVAPEIYDDSPIDRKCCEYLWGSSEGHMKVSLGALARVCMPKKFRGLNTKGCEFWNVASLGKLLWQLASKKDVLWVKWVHEVYMKTCQSETKTLYANLRRSHGLLNMVGWGILMPIGVMVARYLRQYDPIWFYSHATIQSLGFILGFAGVISGLILNSRLQNNVNKHKGLGIVILLLGCLQVIAVLVRPDKESKIRKYWNWYHYTAGRILILLASINVFYGIHLGNAGSSWNAGFSIALVILFITALILEIRKWKRT</sequence>
<evidence type="ECO:0000256" key="2">
    <source>
        <dbReference type="ARBA" id="ARBA00022448"/>
    </source>
</evidence>
<dbReference type="PANTHER" id="PTHR23130:SF171">
    <property type="entry name" value="OS01G0895300 PROTEIN"/>
    <property type="match status" value="1"/>
</dbReference>
<dbReference type="EMBL" id="MLFT02000006">
    <property type="protein sequence ID" value="PHT46594.1"/>
    <property type="molecule type" value="Genomic_DNA"/>
</dbReference>
<keyword evidence="2" id="KW-0813">Transport</keyword>
<feature type="region of interest" description="Disordered" evidence="7">
    <location>
        <begin position="45"/>
        <end position="72"/>
    </location>
</feature>
<evidence type="ECO:0000259" key="9">
    <source>
        <dbReference type="PROSITE" id="PS50939"/>
    </source>
</evidence>
<organism evidence="10 11">
    <name type="scientific">Capsicum baccatum</name>
    <name type="common">Peruvian pepper</name>
    <dbReference type="NCBI Taxonomy" id="33114"/>
    <lineage>
        <taxon>Eukaryota</taxon>
        <taxon>Viridiplantae</taxon>
        <taxon>Streptophyta</taxon>
        <taxon>Embryophyta</taxon>
        <taxon>Tracheophyta</taxon>
        <taxon>Spermatophyta</taxon>
        <taxon>Magnoliopsida</taxon>
        <taxon>eudicotyledons</taxon>
        <taxon>Gunneridae</taxon>
        <taxon>Pentapetalae</taxon>
        <taxon>asterids</taxon>
        <taxon>lamiids</taxon>
        <taxon>Solanales</taxon>
        <taxon>Solanaceae</taxon>
        <taxon>Solanoideae</taxon>
        <taxon>Capsiceae</taxon>
        <taxon>Capsicum</taxon>
    </lineage>
</organism>
<evidence type="ECO:0000256" key="5">
    <source>
        <dbReference type="ARBA" id="ARBA00022989"/>
    </source>
</evidence>
<dbReference type="InterPro" id="IPR006593">
    <property type="entry name" value="Cyt_b561/ferric_Rdtase_TM"/>
</dbReference>
<comment type="caution">
    <text evidence="10">The sequence shown here is derived from an EMBL/GenBank/DDBJ whole genome shotgun (WGS) entry which is preliminary data.</text>
</comment>
<dbReference type="STRING" id="33114.A0A2G2WMX9"/>
<keyword evidence="5 8" id="KW-1133">Transmembrane helix</keyword>
<dbReference type="SMART" id="SM00665">
    <property type="entry name" value="B561"/>
    <property type="match status" value="1"/>
</dbReference>
<feature type="domain" description="Cytochrome b561" evidence="9">
    <location>
        <begin position="215"/>
        <end position="412"/>
    </location>
</feature>
<feature type="transmembrane region" description="Helical" evidence="8">
    <location>
        <begin position="291"/>
        <end position="312"/>
    </location>
</feature>
<dbReference type="PANTHER" id="PTHR23130">
    <property type="entry name" value="CYTOCHROME B561 AND DOMON DOMAIN-CONTAINING PROTEIN"/>
    <property type="match status" value="1"/>
</dbReference>
<evidence type="ECO:0000256" key="4">
    <source>
        <dbReference type="ARBA" id="ARBA00022982"/>
    </source>
</evidence>
<evidence type="ECO:0000313" key="11">
    <source>
        <dbReference type="Proteomes" id="UP000224567"/>
    </source>
</evidence>
<proteinExistence type="predicted"/>
<dbReference type="PROSITE" id="PS50939">
    <property type="entry name" value="CYTOCHROME_B561"/>
    <property type="match status" value="1"/>
</dbReference>
<evidence type="ECO:0000256" key="3">
    <source>
        <dbReference type="ARBA" id="ARBA00022692"/>
    </source>
</evidence>
<dbReference type="Pfam" id="PF03188">
    <property type="entry name" value="Cytochrom_B561"/>
    <property type="match status" value="1"/>
</dbReference>
<accession>A0A2G2WMX9</accession>
<dbReference type="Gene3D" id="1.20.120.1770">
    <property type="match status" value="1"/>
</dbReference>
<reference evidence="11" key="2">
    <citation type="journal article" date="2017" name="J. Anim. Genet.">
        <title>Multiple reference genome sequences of hot pepper reveal the massive evolution of plant disease resistance genes by retroduplication.</title>
        <authorList>
            <person name="Kim S."/>
            <person name="Park J."/>
            <person name="Yeom S.-I."/>
            <person name="Kim Y.-M."/>
            <person name="Seo E."/>
            <person name="Kim K.-T."/>
            <person name="Kim M.-S."/>
            <person name="Lee J.M."/>
            <person name="Cheong K."/>
            <person name="Shin H.-S."/>
            <person name="Kim S.-B."/>
            <person name="Han K."/>
            <person name="Lee J."/>
            <person name="Park M."/>
            <person name="Lee H.-A."/>
            <person name="Lee H.-Y."/>
            <person name="Lee Y."/>
            <person name="Oh S."/>
            <person name="Lee J.H."/>
            <person name="Choi E."/>
            <person name="Choi E."/>
            <person name="Lee S.E."/>
            <person name="Jeon J."/>
            <person name="Kim H."/>
            <person name="Choi G."/>
            <person name="Song H."/>
            <person name="Lee J."/>
            <person name="Lee S.-C."/>
            <person name="Kwon J.-K."/>
            <person name="Lee H.-Y."/>
            <person name="Koo N."/>
            <person name="Hong Y."/>
            <person name="Kim R.W."/>
            <person name="Kang W.-H."/>
            <person name="Huh J.H."/>
            <person name="Kang B.-C."/>
            <person name="Yang T.-J."/>
            <person name="Lee Y.-H."/>
            <person name="Bennetzen J.L."/>
            <person name="Choi D."/>
        </authorList>
    </citation>
    <scope>NUCLEOTIDE SEQUENCE [LARGE SCALE GENOMIC DNA]</scope>
    <source>
        <strain evidence="11">cv. PBC81</strain>
    </source>
</reference>
<keyword evidence="11" id="KW-1185">Reference proteome</keyword>
<feature type="transmembrane region" description="Helical" evidence="8">
    <location>
        <begin position="384"/>
        <end position="404"/>
    </location>
</feature>
<dbReference type="AlphaFoldDB" id="A0A2G2WMX9"/>
<evidence type="ECO:0000313" key="10">
    <source>
        <dbReference type="EMBL" id="PHT46594.1"/>
    </source>
</evidence>
<keyword evidence="4" id="KW-0249">Electron transport</keyword>
<evidence type="ECO:0000256" key="7">
    <source>
        <dbReference type="SAM" id="MobiDB-lite"/>
    </source>
</evidence>
<gene>
    <name evidence="10" type="ORF">CQW23_15752</name>
</gene>
<comment type="subcellular location">
    <subcellularLocation>
        <location evidence="1">Membrane</location>
    </subcellularLocation>
</comment>
<keyword evidence="3 8" id="KW-0812">Transmembrane</keyword>
<protein>
    <submittedName>
        <fullName evidence="10">Cytochrome and DOMON domain-containing protein</fullName>
    </submittedName>
</protein>
<reference evidence="10 11" key="1">
    <citation type="journal article" date="2017" name="Genome Biol.">
        <title>New reference genome sequences of hot pepper reveal the massive evolution of plant disease-resistance genes by retroduplication.</title>
        <authorList>
            <person name="Kim S."/>
            <person name="Park J."/>
            <person name="Yeom S.I."/>
            <person name="Kim Y.M."/>
            <person name="Seo E."/>
            <person name="Kim K.T."/>
            <person name="Kim M.S."/>
            <person name="Lee J.M."/>
            <person name="Cheong K."/>
            <person name="Shin H.S."/>
            <person name="Kim S.B."/>
            <person name="Han K."/>
            <person name="Lee J."/>
            <person name="Park M."/>
            <person name="Lee H.A."/>
            <person name="Lee H.Y."/>
            <person name="Lee Y."/>
            <person name="Oh S."/>
            <person name="Lee J.H."/>
            <person name="Choi E."/>
            <person name="Choi E."/>
            <person name="Lee S.E."/>
            <person name="Jeon J."/>
            <person name="Kim H."/>
            <person name="Choi G."/>
            <person name="Song H."/>
            <person name="Lee J."/>
            <person name="Lee S.C."/>
            <person name="Kwon J.K."/>
            <person name="Lee H.Y."/>
            <person name="Koo N."/>
            <person name="Hong Y."/>
            <person name="Kim R.W."/>
            <person name="Kang W.H."/>
            <person name="Huh J.H."/>
            <person name="Kang B.C."/>
            <person name="Yang T.J."/>
            <person name="Lee Y.H."/>
            <person name="Bennetzen J.L."/>
            <person name="Choi D."/>
        </authorList>
    </citation>
    <scope>NUCLEOTIDE SEQUENCE [LARGE SCALE GENOMIC DNA]</scope>
    <source>
        <strain evidence="11">cv. PBC81</strain>
    </source>
</reference>
<feature type="transmembrane region" description="Helical" evidence="8">
    <location>
        <begin position="324"/>
        <end position="344"/>
    </location>
</feature>
<dbReference type="Proteomes" id="UP000224567">
    <property type="component" value="Unassembled WGS sequence"/>
</dbReference>
<dbReference type="OrthoDB" id="19261at2759"/>
<feature type="compositionally biased region" description="Polar residues" evidence="7">
    <location>
        <begin position="53"/>
        <end position="66"/>
    </location>
</feature>
<dbReference type="CDD" id="cd08760">
    <property type="entry name" value="Cyt_b561_FRRS1_like"/>
    <property type="match status" value="1"/>
</dbReference>
<evidence type="ECO:0000256" key="1">
    <source>
        <dbReference type="ARBA" id="ARBA00004370"/>
    </source>
</evidence>
<evidence type="ECO:0000256" key="6">
    <source>
        <dbReference type="ARBA" id="ARBA00023136"/>
    </source>
</evidence>
<feature type="transmembrane region" description="Helical" evidence="8">
    <location>
        <begin position="259"/>
        <end position="279"/>
    </location>
</feature>
<feature type="transmembrane region" description="Helical" evidence="8">
    <location>
        <begin position="356"/>
        <end position="378"/>
    </location>
</feature>